<accession>A0A0D2NGT8</accession>
<dbReference type="SUPFAM" id="SSF88697">
    <property type="entry name" value="PUA domain-like"/>
    <property type="match status" value="1"/>
</dbReference>
<evidence type="ECO:0000313" key="4">
    <source>
        <dbReference type="Proteomes" id="UP000054270"/>
    </source>
</evidence>
<dbReference type="InterPro" id="IPR003105">
    <property type="entry name" value="SRA_YDG"/>
</dbReference>
<dbReference type="OMA" id="HAIHFAG"/>
<organism evidence="3 4">
    <name type="scientific">Hypholoma sublateritium (strain FD-334 SS-4)</name>
    <dbReference type="NCBI Taxonomy" id="945553"/>
    <lineage>
        <taxon>Eukaryota</taxon>
        <taxon>Fungi</taxon>
        <taxon>Dikarya</taxon>
        <taxon>Basidiomycota</taxon>
        <taxon>Agaricomycotina</taxon>
        <taxon>Agaricomycetes</taxon>
        <taxon>Agaricomycetidae</taxon>
        <taxon>Agaricales</taxon>
        <taxon>Agaricineae</taxon>
        <taxon>Strophariaceae</taxon>
        <taxon>Hypholoma</taxon>
    </lineage>
</organism>
<dbReference type="GO" id="GO:0061630">
    <property type="term" value="F:ubiquitin protein ligase activity"/>
    <property type="evidence" value="ECO:0007669"/>
    <property type="project" value="TreeGrafter"/>
</dbReference>
<dbReference type="Pfam" id="PF02182">
    <property type="entry name" value="SAD_SRA"/>
    <property type="match status" value="1"/>
</dbReference>
<dbReference type="SMART" id="SM00466">
    <property type="entry name" value="SRA"/>
    <property type="match status" value="1"/>
</dbReference>
<sequence>MAAERMRKMLMANTEFYDPSLSEIDARFGPVPNIPVGAVFDDRRVHAPSVAGIAGTAKDGAFSVCLSGGYKDDVDQGEFFIYTGTGGQEDSFGKSAETRRPVRVVRGPNVHSKYAPARGYRYDGLYVVERAYMGKSKDGYAICQYELRRVPGQPPLPVNPNYR</sequence>
<dbReference type="Proteomes" id="UP000054270">
    <property type="component" value="Unassembled WGS sequence"/>
</dbReference>
<evidence type="ECO:0000259" key="2">
    <source>
        <dbReference type="SMART" id="SM00466"/>
    </source>
</evidence>
<dbReference type="STRING" id="945553.A0A0D2NGT8"/>
<dbReference type="EMBL" id="KN817632">
    <property type="protein sequence ID" value="KJA15891.1"/>
    <property type="molecule type" value="Genomic_DNA"/>
</dbReference>
<evidence type="ECO:0000256" key="1">
    <source>
        <dbReference type="ARBA" id="ARBA00023242"/>
    </source>
</evidence>
<reference evidence="4" key="1">
    <citation type="submission" date="2014-04" db="EMBL/GenBank/DDBJ databases">
        <title>Evolutionary Origins and Diversification of the Mycorrhizal Mutualists.</title>
        <authorList>
            <consortium name="DOE Joint Genome Institute"/>
            <consortium name="Mycorrhizal Genomics Consortium"/>
            <person name="Kohler A."/>
            <person name="Kuo A."/>
            <person name="Nagy L.G."/>
            <person name="Floudas D."/>
            <person name="Copeland A."/>
            <person name="Barry K.W."/>
            <person name="Cichocki N."/>
            <person name="Veneault-Fourrey C."/>
            <person name="LaButti K."/>
            <person name="Lindquist E.A."/>
            <person name="Lipzen A."/>
            <person name="Lundell T."/>
            <person name="Morin E."/>
            <person name="Murat C."/>
            <person name="Riley R."/>
            <person name="Ohm R."/>
            <person name="Sun H."/>
            <person name="Tunlid A."/>
            <person name="Henrissat B."/>
            <person name="Grigoriev I.V."/>
            <person name="Hibbett D.S."/>
            <person name="Martin F."/>
        </authorList>
    </citation>
    <scope>NUCLEOTIDE SEQUENCE [LARGE SCALE GENOMIC DNA]</scope>
    <source>
        <strain evidence="4">FD-334 SS-4</strain>
    </source>
</reference>
<dbReference type="PANTHER" id="PTHR14140">
    <property type="entry name" value="E3 UBIQUITIN-PROTEIN LIGASE UHRF-RELATED"/>
    <property type="match status" value="1"/>
</dbReference>
<dbReference type="Gene3D" id="2.30.280.10">
    <property type="entry name" value="SRA-YDG"/>
    <property type="match status" value="2"/>
</dbReference>
<dbReference type="InterPro" id="IPR036987">
    <property type="entry name" value="SRA-YDG_sf"/>
</dbReference>
<protein>
    <recommendedName>
        <fullName evidence="2">YDG domain-containing protein</fullName>
    </recommendedName>
</protein>
<dbReference type="InterPro" id="IPR015947">
    <property type="entry name" value="PUA-like_sf"/>
</dbReference>
<keyword evidence="4" id="KW-1185">Reference proteome</keyword>
<feature type="domain" description="YDG" evidence="2">
    <location>
        <begin position="24"/>
        <end position="153"/>
    </location>
</feature>
<gene>
    <name evidence="3" type="ORF">HYPSUDRAFT_1066652</name>
</gene>
<dbReference type="GO" id="GO:0016567">
    <property type="term" value="P:protein ubiquitination"/>
    <property type="evidence" value="ECO:0007669"/>
    <property type="project" value="TreeGrafter"/>
</dbReference>
<proteinExistence type="predicted"/>
<keyword evidence="1" id="KW-0539">Nucleus</keyword>
<evidence type="ECO:0000313" key="3">
    <source>
        <dbReference type="EMBL" id="KJA15891.1"/>
    </source>
</evidence>
<dbReference type="GO" id="GO:0044027">
    <property type="term" value="P:negative regulation of gene expression via chromosomal CpG island methylation"/>
    <property type="evidence" value="ECO:0007669"/>
    <property type="project" value="TreeGrafter"/>
</dbReference>
<dbReference type="PANTHER" id="PTHR14140:SF27">
    <property type="entry name" value="OS04G0289800 PROTEIN"/>
    <property type="match status" value="1"/>
</dbReference>
<dbReference type="OrthoDB" id="2270193at2759"/>
<name>A0A0D2NGT8_HYPSF</name>
<dbReference type="AlphaFoldDB" id="A0A0D2NGT8"/>
<dbReference type="InterPro" id="IPR045134">
    <property type="entry name" value="UHRF1/2-like"/>
</dbReference>